<reference evidence="2" key="2">
    <citation type="submission" date="2021-04" db="EMBL/GenBank/DDBJ databases">
        <authorList>
            <person name="Gilroy R."/>
        </authorList>
    </citation>
    <scope>NUCLEOTIDE SEQUENCE</scope>
    <source>
        <strain evidence="2">ChiSxjej1B13-11762</strain>
    </source>
</reference>
<feature type="transmembrane region" description="Helical" evidence="1">
    <location>
        <begin position="195"/>
        <end position="215"/>
    </location>
</feature>
<keyword evidence="1" id="KW-0812">Transmembrane</keyword>
<feature type="transmembrane region" description="Helical" evidence="1">
    <location>
        <begin position="91"/>
        <end position="107"/>
    </location>
</feature>
<feature type="transmembrane region" description="Helical" evidence="1">
    <location>
        <begin position="119"/>
        <end position="148"/>
    </location>
</feature>
<reference evidence="2" key="1">
    <citation type="journal article" date="2021" name="PeerJ">
        <title>Extensive microbial diversity within the chicken gut microbiome revealed by metagenomics and culture.</title>
        <authorList>
            <person name="Gilroy R."/>
            <person name="Ravi A."/>
            <person name="Getino M."/>
            <person name="Pursley I."/>
            <person name="Horton D.L."/>
            <person name="Alikhan N.F."/>
            <person name="Baker D."/>
            <person name="Gharbi K."/>
            <person name="Hall N."/>
            <person name="Watson M."/>
            <person name="Adriaenssens E.M."/>
            <person name="Foster-Nyarko E."/>
            <person name="Jarju S."/>
            <person name="Secka A."/>
            <person name="Antonio M."/>
            <person name="Oren A."/>
            <person name="Chaudhuri R.R."/>
            <person name="La Ragione R."/>
            <person name="Hildebrand F."/>
            <person name="Pallen M.J."/>
        </authorList>
    </citation>
    <scope>NUCLEOTIDE SEQUENCE</scope>
    <source>
        <strain evidence="2">ChiSxjej1B13-11762</strain>
    </source>
</reference>
<feature type="transmembrane region" description="Helical" evidence="1">
    <location>
        <begin position="40"/>
        <end position="56"/>
    </location>
</feature>
<name>A0A9D1RA98_9FIRM</name>
<dbReference type="EMBL" id="DXGF01000110">
    <property type="protein sequence ID" value="HIW83867.1"/>
    <property type="molecule type" value="Genomic_DNA"/>
</dbReference>
<evidence type="ECO:0000313" key="2">
    <source>
        <dbReference type="EMBL" id="HIW83867.1"/>
    </source>
</evidence>
<protein>
    <submittedName>
        <fullName evidence="2">Conjugal transfer protein TraX</fullName>
    </submittedName>
</protein>
<feature type="transmembrane region" description="Helical" evidence="1">
    <location>
        <begin position="160"/>
        <end position="183"/>
    </location>
</feature>
<sequence length="217" mass="24852">MRRGIDSFQLKCIAILSMAADHTGALLFPEQMWLRGVGRLAFPIFAFVLAEGFFYTHDIKRYLARMGVFALLSEIPYDLAFQGAVLEFDRQNVFFTLTVSLLVLCVMEKVTGQILKAVVVLFGMWLCEWIHTDYGMMGVLLPAIYAAFRDRFQVKIALGAFWNLLWTPGVQYLGSLASIPIAFYNGERGRSMKYLFYLFYPGHLLVLHGIQSYFFHI</sequence>
<dbReference type="AlphaFoldDB" id="A0A9D1RA98"/>
<dbReference type="Pfam" id="PF05857">
    <property type="entry name" value="TraX"/>
    <property type="match status" value="1"/>
</dbReference>
<proteinExistence type="predicted"/>
<dbReference type="InterPro" id="IPR008875">
    <property type="entry name" value="TraX"/>
</dbReference>
<comment type="caution">
    <text evidence="2">The sequence shown here is derived from an EMBL/GenBank/DDBJ whole genome shotgun (WGS) entry which is preliminary data.</text>
</comment>
<accession>A0A9D1RA98</accession>
<evidence type="ECO:0000313" key="3">
    <source>
        <dbReference type="Proteomes" id="UP000824263"/>
    </source>
</evidence>
<dbReference type="Proteomes" id="UP000824263">
    <property type="component" value="Unassembled WGS sequence"/>
</dbReference>
<keyword evidence="1" id="KW-1133">Transmembrane helix</keyword>
<evidence type="ECO:0000256" key="1">
    <source>
        <dbReference type="SAM" id="Phobius"/>
    </source>
</evidence>
<gene>
    <name evidence="2" type="ORF">H9873_06060</name>
</gene>
<keyword evidence="1" id="KW-0472">Membrane</keyword>
<organism evidence="2 3">
    <name type="scientific">Candidatus Dorea gallistercoris</name>
    <dbReference type="NCBI Taxonomy" id="2838542"/>
    <lineage>
        <taxon>Bacteria</taxon>
        <taxon>Bacillati</taxon>
        <taxon>Bacillota</taxon>
        <taxon>Clostridia</taxon>
        <taxon>Lachnospirales</taxon>
        <taxon>Lachnospiraceae</taxon>
        <taxon>Dorea</taxon>
    </lineage>
</organism>